<sequence>MTVPAVRDGWVTQAPTEHLLASVPPSTMVRLETRPGAYTHRGEVLLRVWPVPDSADRLRRRLESAVEISDTRTMQLRSTSGSPWPPSRGTTPRTSPGSGRGRVAGRPGRARGGPSRRA</sequence>
<dbReference type="Proteomes" id="UP001233164">
    <property type="component" value="Unassembled WGS sequence"/>
</dbReference>
<dbReference type="Pfam" id="PF10011">
    <property type="entry name" value="DUF2254"/>
    <property type="match status" value="1"/>
</dbReference>
<feature type="compositionally biased region" description="Low complexity" evidence="1">
    <location>
        <begin position="77"/>
        <end position="97"/>
    </location>
</feature>
<keyword evidence="3" id="KW-1185">Reference proteome</keyword>
<evidence type="ECO:0000313" key="2">
    <source>
        <dbReference type="EMBL" id="MDM7489892.1"/>
    </source>
</evidence>
<feature type="region of interest" description="Disordered" evidence="1">
    <location>
        <begin position="69"/>
        <end position="118"/>
    </location>
</feature>
<comment type="caution">
    <text evidence="2">The sequence shown here is derived from an EMBL/GenBank/DDBJ whole genome shotgun (WGS) entry which is preliminary data.</text>
</comment>
<dbReference type="EMBL" id="JAUBOF010000061">
    <property type="protein sequence ID" value="MDM7489892.1"/>
    <property type="molecule type" value="Genomic_DNA"/>
</dbReference>
<feature type="compositionally biased region" description="Low complexity" evidence="1">
    <location>
        <begin position="104"/>
        <end position="118"/>
    </location>
</feature>
<reference evidence="2 3" key="1">
    <citation type="submission" date="2023-06" db="EMBL/GenBank/DDBJ databases">
        <title>Rhodococcus indonesiensis sp. nov a new member of the Rhodococcus ruber lineage isolated from a sediment of neutral hot spring.</title>
        <authorList>
            <person name="Kusuma A.B."/>
            <person name="Fenylestari G."/>
            <person name="Ammar F."/>
            <person name="Nouioui I."/>
            <person name="Goodfellow M."/>
        </authorList>
    </citation>
    <scope>NUCLEOTIDE SEQUENCE [LARGE SCALE GENOMIC DNA]</scope>
    <source>
        <strain evidence="2 3">CSLK01-03</strain>
    </source>
</reference>
<dbReference type="RefSeq" id="WP_289380083.1">
    <property type="nucleotide sequence ID" value="NZ_JAUBOF010000061.1"/>
</dbReference>
<accession>A0ABT7RQG4</accession>
<dbReference type="InterPro" id="IPR018723">
    <property type="entry name" value="DUF2254_membrane"/>
</dbReference>
<evidence type="ECO:0000313" key="3">
    <source>
        <dbReference type="Proteomes" id="UP001233164"/>
    </source>
</evidence>
<name>A0ABT7RQG4_9NOCA</name>
<organism evidence="2 3">
    <name type="scientific">Rhodococcus indonesiensis</name>
    <dbReference type="NCBI Taxonomy" id="3055869"/>
    <lineage>
        <taxon>Bacteria</taxon>
        <taxon>Bacillati</taxon>
        <taxon>Actinomycetota</taxon>
        <taxon>Actinomycetes</taxon>
        <taxon>Mycobacteriales</taxon>
        <taxon>Nocardiaceae</taxon>
        <taxon>Rhodococcus</taxon>
    </lineage>
</organism>
<gene>
    <name evidence="2" type="ORF">QT969_16555</name>
</gene>
<evidence type="ECO:0000256" key="1">
    <source>
        <dbReference type="SAM" id="MobiDB-lite"/>
    </source>
</evidence>
<protein>
    <submittedName>
        <fullName evidence="2">DUF2254 family protein</fullName>
    </submittedName>
</protein>
<proteinExistence type="predicted"/>